<reference evidence="1 2" key="1">
    <citation type="submission" date="2023-10" db="EMBL/GenBank/DDBJ databases">
        <title>Chromosome-scale genome assembly provides insights into flower coloration mechanisms of Canna indica.</title>
        <authorList>
            <person name="Li C."/>
        </authorList>
    </citation>
    <scope>NUCLEOTIDE SEQUENCE [LARGE SCALE GENOMIC DNA]</scope>
    <source>
        <tissue evidence="1">Flower</tissue>
    </source>
</reference>
<protein>
    <submittedName>
        <fullName evidence="1">COP9 signalosome complex subunit 2</fullName>
    </submittedName>
</protein>
<dbReference type="EMBL" id="CP136892">
    <property type="protein sequence ID" value="WOL00595.1"/>
    <property type="molecule type" value="Genomic_DNA"/>
</dbReference>
<organism evidence="1 2">
    <name type="scientific">Canna indica</name>
    <name type="common">Indian-shot</name>
    <dbReference type="NCBI Taxonomy" id="4628"/>
    <lineage>
        <taxon>Eukaryota</taxon>
        <taxon>Viridiplantae</taxon>
        <taxon>Streptophyta</taxon>
        <taxon>Embryophyta</taxon>
        <taxon>Tracheophyta</taxon>
        <taxon>Spermatophyta</taxon>
        <taxon>Magnoliopsida</taxon>
        <taxon>Liliopsida</taxon>
        <taxon>Zingiberales</taxon>
        <taxon>Cannaceae</taxon>
        <taxon>Canna</taxon>
    </lineage>
</organism>
<evidence type="ECO:0000313" key="1">
    <source>
        <dbReference type="EMBL" id="WOL00595.1"/>
    </source>
</evidence>
<proteinExistence type="predicted"/>
<gene>
    <name evidence="1" type="ORF">Cni_G09308</name>
</gene>
<dbReference type="Proteomes" id="UP001327560">
    <property type="component" value="Chromosome 3"/>
</dbReference>
<evidence type="ECO:0000313" key="2">
    <source>
        <dbReference type="Proteomes" id="UP001327560"/>
    </source>
</evidence>
<keyword evidence="2" id="KW-1185">Reference proteome</keyword>
<name>A0AAQ3K231_9LILI</name>
<dbReference type="AlphaFoldDB" id="A0AAQ3K231"/>
<sequence length="103" mass="11369">MGVDWAALYSDQQPNLAGLDASCDLQDILVNIKMLGKNKSPGPNGLTPEFFIAIWEIVKHDLKSALGDLIIRSDDWSRINRSFITLIPKSEGAEDINSFHSLA</sequence>
<accession>A0AAQ3K231</accession>